<gene>
    <name evidence="1" type="ORF">A6A03_11540</name>
</gene>
<evidence type="ECO:0000313" key="2">
    <source>
        <dbReference type="Proteomes" id="UP000078287"/>
    </source>
</evidence>
<evidence type="ECO:0000313" key="1">
    <source>
        <dbReference type="EMBL" id="OAN46933.1"/>
    </source>
</evidence>
<organism evidence="1 2">
    <name type="scientific">Chloroflexus islandicus</name>
    <dbReference type="NCBI Taxonomy" id="1707952"/>
    <lineage>
        <taxon>Bacteria</taxon>
        <taxon>Bacillati</taxon>
        <taxon>Chloroflexota</taxon>
        <taxon>Chloroflexia</taxon>
        <taxon>Chloroflexales</taxon>
        <taxon>Chloroflexineae</taxon>
        <taxon>Chloroflexaceae</taxon>
        <taxon>Chloroflexus</taxon>
    </lineage>
</organism>
<dbReference type="STRING" id="1707952.A6A03_11540"/>
<evidence type="ECO:0008006" key="3">
    <source>
        <dbReference type="Google" id="ProtNLM"/>
    </source>
</evidence>
<comment type="caution">
    <text evidence="1">The sequence shown here is derived from an EMBL/GenBank/DDBJ whole genome shotgun (WGS) entry which is preliminary data.</text>
</comment>
<dbReference type="EMBL" id="LWQS01000041">
    <property type="protein sequence ID" value="OAN46933.1"/>
    <property type="molecule type" value="Genomic_DNA"/>
</dbReference>
<dbReference type="Pfam" id="PF07285">
    <property type="entry name" value="DUF1444"/>
    <property type="match status" value="1"/>
</dbReference>
<dbReference type="AlphaFoldDB" id="A0A178MEE1"/>
<dbReference type="OrthoDB" id="154553at2"/>
<sequence length="269" mass="30796">MNGQVPLDRAAFAAEIERRLVAEPTVDFLGREGDILQVRVANQRMRVDLTNFYNAYTQAPEHLELVYSTLLRVLREQTPAREARTFAEVADRVMPMLKPITLLNAVFEKKLPMLAYRPFLADLIIAYVIDEPQSVAYINERHLERWGIGEHQLHERALANLAARTQERAHFLMTGEGAQRLIVANTQDGYDATRLLLPDLLASWQPHFPGKMVIGIPNRDFLIAFSDADQDILTSVAHQIQLDAAQREYSLTDQLFTIEDGQIREYIWE</sequence>
<name>A0A178MEE1_9CHLR</name>
<keyword evidence="2" id="KW-1185">Reference proteome</keyword>
<dbReference type="InterPro" id="IPR010838">
    <property type="entry name" value="DUF1444"/>
</dbReference>
<dbReference type="RefSeq" id="WP_066785262.1">
    <property type="nucleotide sequence ID" value="NZ_LWQS01000041.1"/>
</dbReference>
<dbReference type="Proteomes" id="UP000078287">
    <property type="component" value="Unassembled WGS sequence"/>
</dbReference>
<reference evidence="1 2" key="1">
    <citation type="submission" date="2016-04" db="EMBL/GenBank/DDBJ databases">
        <title>Chloroflexus islandicus sp. nov., a thermophilic filamentous anoxygenic phototrophic bacterium from geyser Strokkur (Iceland).</title>
        <authorList>
            <person name="Gaisin V.A."/>
            <person name="Kalashnikov A.M."/>
            <person name="Sukhacheva M.V."/>
            <person name="Grouzdev D.S."/>
            <person name="Ivanov T.M."/>
            <person name="Kuznetsov B."/>
            <person name="Gorlenko V.M."/>
        </authorList>
    </citation>
    <scope>NUCLEOTIDE SEQUENCE [LARGE SCALE GENOMIC DNA]</scope>
    <source>
        <strain evidence="2">isl-2</strain>
    </source>
</reference>
<accession>A0A178MEE1</accession>
<proteinExistence type="predicted"/>
<protein>
    <recommendedName>
        <fullName evidence="3">DUF1444 domain-containing protein</fullName>
    </recommendedName>
</protein>